<dbReference type="PANTHER" id="PTHR43133:SF8">
    <property type="entry name" value="RNA POLYMERASE SIGMA FACTOR HI_1459-RELATED"/>
    <property type="match status" value="1"/>
</dbReference>
<evidence type="ECO:0000259" key="7">
    <source>
        <dbReference type="Pfam" id="PF04542"/>
    </source>
</evidence>
<name>A0A7W9J5X4_9ACTN</name>
<dbReference type="SUPFAM" id="SSF88659">
    <property type="entry name" value="Sigma3 and sigma4 domains of RNA polymerase sigma factors"/>
    <property type="match status" value="1"/>
</dbReference>
<protein>
    <submittedName>
        <fullName evidence="9">RNA polymerase sigma-70 factor (ECF subfamily)</fullName>
    </submittedName>
</protein>
<dbReference type="Proteomes" id="UP000549971">
    <property type="component" value="Unassembled WGS sequence"/>
</dbReference>
<evidence type="ECO:0000256" key="2">
    <source>
        <dbReference type="ARBA" id="ARBA00023015"/>
    </source>
</evidence>
<dbReference type="PANTHER" id="PTHR43133">
    <property type="entry name" value="RNA POLYMERASE ECF-TYPE SIGMA FACTO"/>
    <property type="match status" value="1"/>
</dbReference>
<dbReference type="InterPro" id="IPR013324">
    <property type="entry name" value="RNA_pol_sigma_r3/r4-like"/>
</dbReference>
<dbReference type="AlphaFoldDB" id="A0A7W9J5X4"/>
<dbReference type="SUPFAM" id="SSF88946">
    <property type="entry name" value="Sigma2 domain of RNA polymerase sigma factors"/>
    <property type="match status" value="1"/>
</dbReference>
<dbReference type="InterPro" id="IPR014284">
    <property type="entry name" value="RNA_pol_sigma-70_dom"/>
</dbReference>
<evidence type="ECO:0000313" key="10">
    <source>
        <dbReference type="Proteomes" id="UP000549971"/>
    </source>
</evidence>
<evidence type="ECO:0000256" key="3">
    <source>
        <dbReference type="ARBA" id="ARBA00023082"/>
    </source>
</evidence>
<dbReference type="Pfam" id="PF08281">
    <property type="entry name" value="Sigma70_r4_2"/>
    <property type="match status" value="1"/>
</dbReference>
<accession>A0A7W9J5X4</accession>
<feature type="domain" description="RNA polymerase sigma-70 region 2" evidence="7">
    <location>
        <begin position="50"/>
        <end position="117"/>
    </location>
</feature>
<dbReference type="GO" id="GO:0006352">
    <property type="term" value="P:DNA-templated transcription initiation"/>
    <property type="evidence" value="ECO:0007669"/>
    <property type="project" value="InterPro"/>
</dbReference>
<evidence type="ECO:0000256" key="6">
    <source>
        <dbReference type="SAM" id="MobiDB-lite"/>
    </source>
</evidence>
<dbReference type="InterPro" id="IPR007627">
    <property type="entry name" value="RNA_pol_sigma70_r2"/>
</dbReference>
<evidence type="ECO:0000256" key="1">
    <source>
        <dbReference type="ARBA" id="ARBA00010641"/>
    </source>
</evidence>
<dbReference type="InterPro" id="IPR013249">
    <property type="entry name" value="RNA_pol_sigma70_r4_t2"/>
</dbReference>
<feature type="domain" description="RNA polymerase sigma factor 70 region 4 type 2" evidence="8">
    <location>
        <begin position="149"/>
        <end position="200"/>
    </location>
</feature>
<keyword evidence="2" id="KW-0805">Transcription regulation</keyword>
<dbReference type="CDD" id="cd06171">
    <property type="entry name" value="Sigma70_r4"/>
    <property type="match status" value="1"/>
</dbReference>
<dbReference type="GO" id="GO:0003677">
    <property type="term" value="F:DNA binding"/>
    <property type="evidence" value="ECO:0007669"/>
    <property type="project" value="UniProtKB-KW"/>
</dbReference>
<keyword evidence="4" id="KW-0238">DNA-binding</keyword>
<dbReference type="InterPro" id="IPR036388">
    <property type="entry name" value="WH-like_DNA-bd_sf"/>
</dbReference>
<comment type="caution">
    <text evidence="9">The sequence shown here is derived from an EMBL/GenBank/DDBJ whole genome shotgun (WGS) entry which is preliminary data.</text>
</comment>
<dbReference type="NCBIfam" id="TIGR02937">
    <property type="entry name" value="sigma70-ECF"/>
    <property type="match status" value="1"/>
</dbReference>
<dbReference type="Pfam" id="PF04542">
    <property type="entry name" value="Sigma70_r2"/>
    <property type="match status" value="1"/>
</dbReference>
<organism evidence="9 10">
    <name type="scientific">Kribbella italica</name>
    <dbReference type="NCBI Taxonomy" id="1540520"/>
    <lineage>
        <taxon>Bacteria</taxon>
        <taxon>Bacillati</taxon>
        <taxon>Actinomycetota</taxon>
        <taxon>Actinomycetes</taxon>
        <taxon>Propionibacteriales</taxon>
        <taxon>Kribbellaceae</taxon>
        <taxon>Kribbella</taxon>
    </lineage>
</organism>
<dbReference type="InterPro" id="IPR013325">
    <property type="entry name" value="RNA_pol_sigma_r2"/>
</dbReference>
<keyword evidence="3" id="KW-0731">Sigma factor</keyword>
<evidence type="ECO:0000259" key="8">
    <source>
        <dbReference type="Pfam" id="PF08281"/>
    </source>
</evidence>
<proteinExistence type="inferred from homology"/>
<sequence>MGPADTTVPRQPTGTREPDAPGGSSGLVELDEATLVARARNRDPAAFEMLVRRYQRRIYSLCLRMLNGASGEAEDVAQEVFLTAWRRLPEIQHDGAFGSWLYRTATNRCLTVLQRRKPVDELDDHNTPIDTGADADPARAVHNSEAMKALTLALAQLPPPQRACWLLREVHGRSYQEIAELVEATPTAVRGRIARARAELAEVMKPWR</sequence>
<dbReference type="InterPro" id="IPR039425">
    <property type="entry name" value="RNA_pol_sigma-70-like"/>
</dbReference>
<keyword evidence="10" id="KW-1185">Reference proteome</keyword>
<evidence type="ECO:0000313" key="9">
    <source>
        <dbReference type="EMBL" id="MBB5835692.1"/>
    </source>
</evidence>
<feature type="region of interest" description="Disordered" evidence="6">
    <location>
        <begin position="1"/>
        <end position="27"/>
    </location>
</feature>
<dbReference type="Gene3D" id="1.10.1740.10">
    <property type="match status" value="1"/>
</dbReference>
<dbReference type="RefSeq" id="WP_202892966.1">
    <property type="nucleotide sequence ID" value="NZ_JACHMY010000001.1"/>
</dbReference>
<gene>
    <name evidence="9" type="ORF">HDA39_002426</name>
</gene>
<comment type="similarity">
    <text evidence="1">Belongs to the sigma-70 factor family. ECF subfamily.</text>
</comment>
<evidence type="ECO:0000256" key="5">
    <source>
        <dbReference type="ARBA" id="ARBA00023163"/>
    </source>
</evidence>
<reference evidence="9 10" key="1">
    <citation type="submission" date="2020-08" db="EMBL/GenBank/DDBJ databases">
        <title>Sequencing the genomes of 1000 actinobacteria strains.</title>
        <authorList>
            <person name="Klenk H.-P."/>
        </authorList>
    </citation>
    <scope>NUCLEOTIDE SEQUENCE [LARGE SCALE GENOMIC DNA]</scope>
    <source>
        <strain evidence="9 10">DSM 28967</strain>
    </source>
</reference>
<dbReference type="Gene3D" id="1.10.10.10">
    <property type="entry name" value="Winged helix-like DNA-binding domain superfamily/Winged helix DNA-binding domain"/>
    <property type="match status" value="1"/>
</dbReference>
<dbReference type="GO" id="GO:0016987">
    <property type="term" value="F:sigma factor activity"/>
    <property type="evidence" value="ECO:0007669"/>
    <property type="project" value="UniProtKB-KW"/>
</dbReference>
<keyword evidence="5" id="KW-0804">Transcription</keyword>
<dbReference type="EMBL" id="JACHMY010000001">
    <property type="protein sequence ID" value="MBB5835692.1"/>
    <property type="molecule type" value="Genomic_DNA"/>
</dbReference>
<evidence type="ECO:0000256" key="4">
    <source>
        <dbReference type="ARBA" id="ARBA00023125"/>
    </source>
</evidence>